<dbReference type="GO" id="GO:0046872">
    <property type="term" value="F:metal ion binding"/>
    <property type="evidence" value="ECO:0007669"/>
    <property type="project" value="UniProtKB-KW"/>
</dbReference>
<evidence type="ECO:0000313" key="6">
    <source>
        <dbReference type="Proteomes" id="UP000247727"/>
    </source>
</evidence>
<dbReference type="AlphaFoldDB" id="A0A318U6B0"/>
<evidence type="ECO:0000313" key="5">
    <source>
        <dbReference type="EMBL" id="PYF07479.1"/>
    </source>
</evidence>
<evidence type="ECO:0000256" key="3">
    <source>
        <dbReference type="ARBA" id="ARBA00045074"/>
    </source>
</evidence>
<keyword evidence="2" id="KW-0456">Lyase</keyword>
<dbReference type="Gene3D" id="3.20.20.60">
    <property type="entry name" value="Phosphoenolpyruvate-binding domains"/>
    <property type="match status" value="1"/>
</dbReference>
<dbReference type="PANTHER" id="PTHR30502">
    <property type="entry name" value="2-KETO-3-DEOXY-L-RHAMNONATE ALDOLASE"/>
    <property type="match status" value="1"/>
</dbReference>
<gene>
    <name evidence="5" type="ORF">C8J30_11730</name>
</gene>
<protein>
    <submittedName>
        <fullName evidence="5">2,4-dihydroxyhept-2-enedioate aldolase</fullName>
    </submittedName>
</protein>
<dbReference type="GO" id="GO:0016832">
    <property type="term" value="F:aldehyde-lyase activity"/>
    <property type="evidence" value="ECO:0007669"/>
    <property type="project" value="TreeGrafter"/>
</dbReference>
<name>A0A318U6B0_9RHOB</name>
<dbReference type="GO" id="GO:0005737">
    <property type="term" value="C:cytoplasm"/>
    <property type="evidence" value="ECO:0007669"/>
    <property type="project" value="TreeGrafter"/>
</dbReference>
<evidence type="ECO:0000256" key="2">
    <source>
        <dbReference type="ARBA" id="ARBA00023239"/>
    </source>
</evidence>
<evidence type="ECO:0000256" key="1">
    <source>
        <dbReference type="ARBA" id="ARBA00022723"/>
    </source>
</evidence>
<feature type="domain" description="HpcH/HpaI aldolase/citrate lyase" evidence="4">
    <location>
        <begin position="16"/>
        <end position="242"/>
    </location>
</feature>
<sequence>MIENRFKRALGTGRCQIGLWTTLSTSFALEVVAGAGYDWLCLDTEHSPGDPLTILPQLQCLGGYPEVSAWVRPAVNDTALIKRMLDAGAQTLLIPMVNSVAEAQAAVAATRYPPEGVRGVSGLTRATRFGRIENYMARCADELCVIAQIETVAALDALEDIAAVPGIDALFVGPADLSASLGFGDNQAHPDARAKVLETLKRIQAAGKPAGILTTDPVMQKMALEIGVDFLGIGIDAGLLARAAETLRQGIKAL</sequence>
<keyword evidence="1" id="KW-0479">Metal-binding</keyword>
<dbReference type="InterPro" id="IPR005000">
    <property type="entry name" value="Aldolase/citrate-lyase_domain"/>
</dbReference>
<dbReference type="PANTHER" id="PTHR30502:SF4">
    <property type="entry name" value="5-KETO-4-DEOXY-D-GLUCARATE ALDOLASE"/>
    <property type="match status" value="1"/>
</dbReference>
<dbReference type="InterPro" id="IPR050251">
    <property type="entry name" value="HpcH-HpaI_aldolase"/>
</dbReference>
<accession>A0A318U6B0</accession>
<dbReference type="RefSeq" id="WP_146227942.1">
    <property type="nucleotide sequence ID" value="NZ_QJTK01000017.1"/>
</dbReference>
<dbReference type="InterPro" id="IPR015813">
    <property type="entry name" value="Pyrv/PenolPyrv_kinase-like_dom"/>
</dbReference>
<dbReference type="SUPFAM" id="SSF51621">
    <property type="entry name" value="Phosphoenolpyruvate/pyruvate domain"/>
    <property type="match status" value="1"/>
</dbReference>
<proteinExistence type="predicted"/>
<dbReference type="OrthoDB" id="9802624at2"/>
<dbReference type="Pfam" id="PF03328">
    <property type="entry name" value="HpcH_HpaI"/>
    <property type="match status" value="1"/>
</dbReference>
<comment type="caution">
    <text evidence="5">The sequence shown here is derived from an EMBL/GenBank/DDBJ whole genome shotgun (WGS) entry which is preliminary data.</text>
</comment>
<evidence type="ECO:0000259" key="4">
    <source>
        <dbReference type="Pfam" id="PF03328"/>
    </source>
</evidence>
<reference evidence="5 6" key="1">
    <citation type="submission" date="2018-06" db="EMBL/GenBank/DDBJ databases">
        <title>Genomic Encyclopedia of Type Strains, Phase III (KMG-III): the genomes of soil and plant-associated and newly described type strains.</title>
        <authorList>
            <person name="Whitman W."/>
        </authorList>
    </citation>
    <scope>NUCLEOTIDE SEQUENCE [LARGE SCALE GENOMIC DNA]</scope>
    <source>
        <strain evidence="5 6">JA737</strain>
    </source>
</reference>
<organism evidence="5 6">
    <name type="scientific">Rhodobacter viridis</name>
    <dbReference type="NCBI Taxonomy" id="1054202"/>
    <lineage>
        <taxon>Bacteria</taxon>
        <taxon>Pseudomonadati</taxon>
        <taxon>Pseudomonadota</taxon>
        <taxon>Alphaproteobacteria</taxon>
        <taxon>Rhodobacterales</taxon>
        <taxon>Rhodobacter group</taxon>
        <taxon>Rhodobacter</taxon>
    </lineage>
</organism>
<keyword evidence="6" id="KW-1185">Reference proteome</keyword>
<dbReference type="InterPro" id="IPR040442">
    <property type="entry name" value="Pyrv_kinase-like_dom_sf"/>
</dbReference>
<dbReference type="Proteomes" id="UP000247727">
    <property type="component" value="Unassembled WGS sequence"/>
</dbReference>
<dbReference type="EMBL" id="QJTK01000017">
    <property type="protein sequence ID" value="PYF07479.1"/>
    <property type="molecule type" value="Genomic_DNA"/>
</dbReference>
<comment type="catalytic activity">
    <reaction evidence="3">
        <text>D-glyceraldehyde + pyruvate = 2-dehydro-3-deoxy-L-galactonate</text>
        <dbReference type="Rhea" id="RHEA:80055"/>
        <dbReference type="ChEBI" id="CHEBI:15361"/>
        <dbReference type="ChEBI" id="CHEBI:17378"/>
        <dbReference type="ChEBI" id="CHEBI:75545"/>
    </reaction>
</comment>